<feature type="domain" description="HTH tetR-type" evidence="5">
    <location>
        <begin position="4"/>
        <end position="64"/>
    </location>
</feature>
<reference evidence="6 7" key="1">
    <citation type="submission" date="2016-10" db="EMBL/GenBank/DDBJ databases">
        <authorList>
            <person name="de Groot N.N."/>
        </authorList>
    </citation>
    <scope>NUCLEOTIDE SEQUENCE [LARGE SCALE GENOMIC DNA]</scope>
    <source>
        <strain evidence="6 7">CPCC 202699</strain>
    </source>
</reference>
<proteinExistence type="predicted"/>
<dbReference type="PRINTS" id="PR00455">
    <property type="entry name" value="HTHTETR"/>
</dbReference>
<dbReference type="InterPro" id="IPR025996">
    <property type="entry name" value="MT1864/Rv1816-like_C"/>
</dbReference>
<dbReference type="SUPFAM" id="SSF48498">
    <property type="entry name" value="Tetracyclin repressor-like, C-terminal domain"/>
    <property type="match status" value="1"/>
</dbReference>
<accession>A0A1H3HLR2</accession>
<dbReference type="Gene3D" id="1.10.357.10">
    <property type="entry name" value="Tetracycline Repressor, domain 2"/>
    <property type="match status" value="1"/>
</dbReference>
<evidence type="ECO:0000256" key="2">
    <source>
        <dbReference type="ARBA" id="ARBA00023125"/>
    </source>
</evidence>
<dbReference type="PROSITE" id="PS50977">
    <property type="entry name" value="HTH_TETR_2"/>
    <property type="match status" value="1"/>
</dbReference>
<evidence type="ECO:0000313" key="6">
    <source>
        <dbReference type="EMBL" id="SDY16402.1"/>
    </source>
</evidence>
<dbReference type="GO" id="GO:0003700">
    <property type="term" value="F:DNA-binding transcription factor activity"/>
    <property type="evidence" value="ECO:0007669"/>
    <property type="project" value="TreeGrafter"/>
</dbReference>
<dbReference type="InterPro" id="IPR036271">
    <property type="entry name" value="Tet_transcr_reg_TetR-rel_C_sf"/>
</dbReference>
<gene>
    <name evidence="6" type="ORF">SAMN05421504_104720</name>
</gene>
<evidence type="ECO:0000256" key="3">
    <source>
        <dbReference type="ARBA" id="ARBA00023163"/>
    </source>
</evidence>
<dbReference type="STRING" id="589385.SAMN05421504_104720"/>
<dbReference type="Pfam" id="PF00440">
    <property type="entry name" value="TetR_N"/>
    <property type="match status" value="1"/>
</dbReference>
<sequence>MTAEDIRSRLVDAAVHLLAEGGPEALQARKVAAEVGASTMAVYTHFGGMGELVEAVAREGFRRLRDNLGRIPPGDDPVADIFVKAYAYRHTAVEHPQLYAVTFGLSAPGGKRAAIKGVADLTDANSEEGREALSHIVDASARAIEAGRFRQAEPLEVASQLWSGVHGYVTLEIAGHFGEDNAGVNQVLLPLGVTLAVGLGDTPESAARSQRVAVDTWRKANGNAGHPSDDVR</sequence>
<dbReference type="InterPro" id="IPR001647">
    <property type="entry name" value="HTH_TetR"/>
</dbReference>
<evidence type="ECO:0000259" key="5">
    <source>
        <dbReference type="PROSITE" id="PS50977"/>
    </source>
</evidence>
<dbReference type="InterPro" id="IPR050109">
    <property type="entry name" value="HTH-type_TetR-like_transc_reg"/>
</dbReference>
<feature type="DNA-binding region" description="H-T-H motif" evidence="4">
    <location>
        <begin position="27"/>
        <end position="46"/>
    </location>
</feature>
<dbReference type="SUPFAM" id="SSF46689">
    <property type="entry name" value="Homeodomain-like"/>
    <property type="match status" value="1"/>
</dbReference>
<protein>
    <submittedName>
        <fullName evidence="6">DNA-binding transcriptional regulator, AcrR family</fullName>
    </submittedName>
</protein>
<dbReference type="AlphaFoldDB" id="A0A1H3HLR2"/>
<dbReference type="Pfam" id="PF13305">
    <property type="entry name" value="TetR_C_33"/>
    <property type="match status" value="1"/>
</dbReference>
<dbReference type="PANTHER" id="PTHR30055">
    <property type="entry name" value="HTH-TYPE TRANSCRIPTIONAL REGULATOR RUTR"/>
    <property type="match status" value="1"/>
</dbReference>
<dbReference type="PANTHER" id="PTHR30055:SF226">
    <property type="entry name" value="HTH-TYPE TRANSCRIPTIONAL REGULATOR PKSA"/>
    <property type="match status" value="1"/>
</dbReference>
<dbReference type="Proteomes" id="UP000199515">
    <property type="component" value="Unassembled WGS sequence"/>
</dbReference>
<name>A0A1H3HLR2_9PSEU</name>
<evidence type="ECO:0000313" key="7">
    <source>
        <dbReference type="Proteomes" id="UP000199515"/>
    </source>
</evidence>
<evidence type="ECO:0000256" key="1">
    <source>
        <dbReference type="ARBA" id="ARBA00023015"/>
    </source>
</evidence>
<keyword evidence="1" id="KW-0805">Transcription regulation</keyword>
<keyword evidence="7" id="KW-1185">Reference proteome</keyword>
<keyword evidence="3" id="KW-0804">Transcription</keyword>
<dbReference type="EMBL" id="FNON01000004">
    <property type="protein sequence ID" value="SDY16402.1"/>
    <property type="molecule type" value="Genomic_DNA"/>
</dbReference>
<dbReference type="RefSeq" id="WP_245757454.1">
    <property type="nucleotide sequence ID" value="NZ_FNON01000004.1"/>
</dbReference>
<dbReference type="GO" id="GO:0000976">
    <property type="term" value="F:transcription cis-regulatory region binding"/>
    <property type="evidence" value="ECO:0007669"/>
    <property type="project" value="TreeGrafter"/>
</dbReference>
<organism evidence="6 7">
    <name type="scientific">Amycolatopsis xylanica</name>
    <dbReference type="NCBI Taxonomy" id="589385"/>
    <lineage>
        <taxon>Bacteria</taxon>
        <taxon>Bacillati</taxon>
        <taxon>Actinomycetota</taxon>
        <taxon>Actinomycetes</taxon>
        <taxon>Pseudonocardiales</taxon>
        <taxon>Pseudonocardiaceae</taxon>
        <taxon>Amycolatopsis</taxon>
    </lineage>
</organism>
<dbReference type="InterPro" id="IPR009057">
    <property type="entry name" value="Homeodomain-like_sf"/>
</dbReference>
<keyword evidence="2 4" id="KW-0238">DNA-binding</keyword>
<evidence type="ECO:0000256" key="4">
    <source>
        <dbReference type="PROSITE-ProRule" id="PRU00335"/>
    </source>
</evidence>